<reference evidence="8 9" key="1">
    <citation type="journal article" date="2000" name="Mar. Ecol. Prog. Ser.">
        <title>Phylogenetic characterization of endosymbionts in three hydrothermal vent mussels: influence on host distributions.</title>
        <authorList>
            <person name="Fujiwara Y."/>
            <person name="Takai K."/>
            <person name="Uematsu K."/>
            <person name="Tsuchida S."/>
            <person name="Hunt J.C."/>
            <person name="Hashimoto J."/>
        </authorList>
    </citation>
    <scope>NUCLEOTIDE SEQUENCE [LARGE SCALE GENOMIC DNA]</scope>
    <source>
        <strain evidence="8 9">Myojin Knoll</strain>
    </source>
</reference>
<dbReference type="InterPro" id="IPR000361">
    <property type="entry name" value="ATAP_core_dom"/>
</dbReference>
<dbReference type="NCBIfam" id="TIGR02011">
    <property type="entry name" value="IscA"/>
    <property type="match status" value="1"/>
</dbReference>
<comment type="similarity">
    <text evidence="2">Belongs to the HesB/IscA family.</text>
</comment>
<dbReference type="STRING" id="1303921.BSEPE_0922"/>
<proteinExistence type="inferred from homology"/>
<name>A0A0P0URZ3_9GAMM</name>
<evidence type="ECO:0000256" key="1">
    <source>
        <dbReference type="ARBA" id="ARBA00001962"/>
    </source>
</evidence>
<dbReference type="EMBL" id="AP013042">
    <property type="protein sequence ID" value="BAS67913.1"/>
    <property type="molecule type" value="Genomic_DNA"/>
</dbReference>
<keyword evidence="5" id="KW-0408">Iron</keyword>
<dbReference type="InterPro" id="IPR035903">
    <property type="entry name" value="HesB-like_dom_sf"/>
</dbReference>
<evidence type="ECO:0000313" key="8">
    <source>
        <dbReference type="EMBL" id="BAS67913.1"/>
    </source>
</evidence>
<dbReference type="PROSITE" id="PS01152">
    <property type="entry name" value="HESB"/>
    <property type="match status" value="1"/>
</dbReference>
<dbReference type="InterPro" id="IPR050322">
    <property type="entry name" value="Fe-S_cluster_asmbl/transfer"/>
</dbReference>
<protein>
    <recommendedName>
        <fullName evidence="3">Iron-binding protein IscA</fullName>
    </recommendedName>
    <alternativeName>
        <fullName evidence="6">Iron-sulfur cluster assembly protein</fullName>
    </alternativeName>
</protein>
<dbReference type="GO" id="GO:0051537">
    <property type="term" value="F:2 iron, 2 sulfur cluster binding"/>
    <property type="evidence" value="ECO:0007669"/>
    <property type="project" value="TreeGrafter"/>
</dbReference>
<dbReference type="InterPro" id="IPR016092">
    <property type="entry name" value="ATAP"/>
</dbReference>
<dbReference type="KEGG" id="ebh:BSEPE_0922"/>
<keyword evidence="9" id="KW-1185">Reference proteome</keyword>
<organism evidence="8 9">
    <name type="scientific">endosymbiont of Bathymodiolus septemdierum str. Myojin knoll</name>
    <dbReference type="NCBI Taxonomy" id="1303921"/>
    <lineage>
        <taxon>Bacteria</taxon>
        <taxon>Pseudomonadati</taxon>
        <taxon>Pseudomonadota</taxon>
        <taxon>Gammaproteobacteria</taxon>
        <taxon>sulfur-oxidizing symbionts</taxon>
    </lineage>
</organism>
<dbReference type="PANTHER" id="PTHR10072:SF41">
    <property type="entry name" value="IRON-SULFUR CLUSTER ASSEMBLY 1 HOMOLOG, MITOCHONDRIAL"/>
    <property type="match status" value="1"/>
</dbReference>
<dbReference type="AlphaFoldDB" id="A0A0P0URZ3"/>
<evidence type="ECO:0000256" key="3">
    <source>
        <dbReference type="ARBA" id="ARBA00014591"/>
    </source>
</evidence>
<dbReference type="SUPFAM" id="SSF89360">
    <property type="entry name" value="HesB-like domain"/>
    <property type="match status" value="1"/>
</dbReference>
<dbReference type="InterPro" id="IPR017870">
    <property type="entry name" value="FeS_cluster_insertion_CS"/>
</dbReference>
<dbReference type="GO" id="GO:0046872">
    <property type="term" value="F:metal ion binding"/>
    <property type="evidence" value="ECO:0007669"/>
    <property type="project" value="UniProtKB-KW"/>
</dbReference>
<evidence type="ECO:0000256" key="2">
    <source>
        <dbReference type="ARBA" id="ARBA00006718"/>
    </source>
</evidence>
<dbReference type="NCBIfam" id="TIGR00049">
    <property type="entry name" value="iron-sulfur cluster assembly accessory protein"/>
    <property type="match status" value="1"/>
</dbReference>
<gene>
    <name evidence="8" type="primary">iscA</name>
    <name evidence="8" type="ORF">BSEPE_0922</name>
</gene>
<dbReference type="FunFam" id="2.60.300.12:FF:000001">
    <property type="entry name" value="Iron-binding protein IscA"/>
    <property type="match status" value="1"/>
</dbReference>
<dbReference type="GO" id="GO:0016226">
    <property type="term" value="P:iron-sulfur cluster assembly"/>
    <property type="evidence" value="ECO:0007669"/>
    <property type="project" value="InterPro"/>
</dbReference>
<accession>A0A0P0URZ3</accession>
<feature type="domain" description="Core" evidence="7">
    <location>
        <begin position="1"/>
        <end position="103"/>
    </location>
</feature>
<comment type="cofactor">
    <cofactor evidence="1">
        <name>Fe cation</name>
        <dbReference type="ChEBI" id="CHEBI:24875"/>
    </cofactor>
</comment>
<dbReference type="GO" id="GO:0005829">
    <property type="term" value="C:cytosol"/>
    <property type="evidence" value="ECO:0007669"/>
    <property type="project" value="TreeGrafter"/>
</dbReference>
<dbReference type="InterPro" id="IPR011302">
    <property type="entry name" value="IscA_proteobact"/>
</dbReference>
<evidence type="ECO:0000256" key="5">
    <source>
        <dbReference type="ARBA" id="ARBA00023004"/>
    </source>
</evidence>
<dbReference type="PANTHER" id="PTHR10072">
    <property type="entry name" value="IRON-SULFUR CLUSTER ASSEMBLY PROTEIN"/>
    <property type="match status" value="1"/>
</dbReference>
<evidence type="ECO:0000256" key="6">
    <source>
        <dbReference type="ARBA" id="ARBA00032050"/>
    </source>
</evidence>
<dbReference type="OrthoDB" id="9801228at2"/>
<dbReference type="Proteomes" id="UP000067399">
    <property type="component" value="Chromosome"/>
</dbReference>
<dbReference type="Gene3D" id="2.60.300.12">
    <property type="entry name" value="HesB-like domain"/>
    <property type="match status" value="1"/>
</dbReference>
<evidence type="ECO:0000259" key="7">
    <source>
        <dbReference type="Pfam" id="PF01521"/>
    </source>
</evidence>
<sequence length="107" mass="11405">MAITLTDTAAQRVVGFLDNRGSGIGIRLSVQTTGCSGLGYNIEFVDNVNDDDTVFDNNGVKVVIDAKSLVYLDGTEVDFVKEGLNEGFEFNNPNAKAECGCGESFTV</sequence>
<evidence type="ECO:0000256" key="4">
    <source>
        <dbReference type="ARBA" id="ARBA00022723"/>
    </source>
</evidence>
<dbReference type="RefSeq" id="WP_066044613.1">
    <property type="nucleotide sequence ID" value="NZ_AP013042.1"/>
</dbReference>
<evidence type="ECO:0000313" key="9">
    <source>
        <dbReference type="Proteomes" id="UP000067399"/>
    </source>
</evidence>
<keyword evidence="4" id="KW-0479">Metal-binding</keyword>
<reference evidence="8 9" key="2">
    <citation type="journal article" date="2016" name="ISME J.">
        <title>Heterogeneous composition of key metabolic gene clusters in a vent mussel symbiont population.</title>
        <authorList>
            <person name="Ikuta T."/>
            <person name="Takaki Y."/>
            <person name="Nagai Y."/>
            <person name="Shimamura S."/>
            <person name="Tsuda M."/>
            <person name="Kawagucci S."/>
            <person name="Aoki Y."/>
            <person name="Inoue K."/>
            <person name="Teruya M."/>
            <person name="Satou K."/>
            <person name="Teruya K."/>
            <person name="Shimoji M."/>
            <person name="Tamotsu H."/>
            <person name="Hirano T."/>
            <person name="Maruyama T."/>
            <person name="Yoshida T."/>
        </authorList>
    </citation>
    <scope>NUCLEOTIDE SEQUENCE [LARGE SCALE GENOMIC DNA]</scope>
    <source>
        <strain evidence="8 9">Myojin Knoll</strain>
    </source>
</reference>
<dbReference type="Pfam" id="PF01521">
    <property type="entry name" value="Fe-S_biosyn"/>
    <property type="match status" value="1"/>
</dbReference>